<keyword evidence="2" id="KW-1185">Reference proteome</keyword>
<reference evidence="1" key="2">
    <citation type="submission" date="2020-05" db="UniProtKB">
        <authorList>
            <consortium name="EnsemblMetazoa"/>
        </authorList>
    </citation>
    <scope>IDENTIFICATION</scope>
    <source>
        <strain evidence="1">IAEA</strain>
    </source>
</reference>
<organism evidence="1 2">
    <name type="scientific">Glossina palpalis gambiensis</name>
    <dbReference type="NCBI Taxonomy" id="67801"/>
    <lineage>
        <taxon>Eukaryota</taxon>
        <taxon>Metazoa</taxon>
        <taxon>Ecdysozoa</taxon>
        <taxon>Arthropoda</taxon>
        <taxon>Hexapoda</taxon>
        <taxon>Insecta</taxon>
        <taxon>Pterygota</taxon>
        <taxon>Neoptera</taxon>
        <taxon>Endopterygota</taxon>
        <taxon>Diptera</taxon>
        <taxon>Brachycera</taxon>
        <taxon>Muscomorpha</taxon>
        <taxon>Hippoboscoidea</taxon>
        <taxon>Glossinidae</taxon>
        <taxon>Glossina</taxon>
    </lineage>
</organism>
<dbReference type="EMBL" id="JXJN01024850">
    <property type="status" value="NOT_ANNOTATED_CDS"/>
    <property type="molecule type" value="Genomic_DNA"/>
</dbReference>
<dbReference type="AlphaFoldDB" id="A0A1B0C369"/>
<evidence type="ECO:0000313" key="2">
    <source>
        <dbReference type="Proteomes" id="UP000092460"/>
    </source>
</evidence>
<sequence>MYNQNTFNQQLKEDLKLKDLCPYEYTGQGESYFVSCDMYKSLMSSCRCGEPRTGAHMLKCLQKQKNTFLHENEEEGNDEVPMKIPETSNILFWLTIVAICLLELTCAEPGYYNRVNNTGPSYQSPIRPNMFGYFSNHSRWNYTGRNPYPRPVPVSYILLP</sequence>
<protein>
    <submittedName>
        <fullName evidence="1">Uncharacterized protein</fullName>
    </submittedName>
</protein>
<dbReference type="VEuPathDB" id="VectorBase:GPPI047862"/>
<proteinExistence type="predicted"/>
<accession>A0A1B0C369</accession>
<evidence type="ECO:0000313" key="1">
    <source>
        <dbReference type="EnsemblMetazoa" id="GPPI047862-PA"/>
    </source>
</evidence>
<reference evidence="2" key="1">
    <citation type="submission" date="2015-01" db="EMBL/GenBank/DDBJ databases">
        <authorList>
            <person name="Aksoy S."/>
            <person name="Warren W."/>
            <person name="Wilson R.K."/>
        </authorList>
    </citation>
    <scope>NUCLEOTIDE SEQUENCE [LARGE SCALE GENOMIC DNA]</scope>
    <source>
        <strain evidence="2">IAEA</strain>
    </source>
</reference>
<dbReference type="Proteomes" id="UP000092460">
    <property type="component" value="Unassembled WGS sequence"/>
</dbReference>
<dbReference type="EnsemblMetazoa" id="GPPI047862-RA">
    <property type="protein sequence ID" value="GPPI047862-PA"/>
    <property type="gene ID" value="GPPI047862"/>
</dbReference>
<name>A0A1B0C369_9MUSC</name>